<dbReference type="AlphaFoldDB" id="A6I0L7"/>
<feature type="region of interest" description="Disordered" evidence="1">
    <location>
        <begin position="1"/>
        <end position="24"/>
    </location>
</feature>
<dbReference type="Proteomes" id="UP000234681">
    <property type="component" value="Chromosome 1"/>
</dbReference>
<evidence type="ECO:0000313" key="2">
    <source>
        <dbReference type="EMBL" id="EDM12998.1"/>
    </source>
</evidence>
<evidence type="ECO:0000256" key="1">
    <source>
        <dbReference type="SAM" id="MobiDB-lite"/>
    </source>
</evidence>
<dbReference type="EMBL" id="CH473953">
    <property type="protein sequence ID" value="EDM12998.1"/>
    <property type="molecule type" value="Genomic_DNA"/>
</dbReference>
<accession>A6I0L7</accession>
<protein>
    <submittedName>
        <fullName evidence="2">RCG47641</fullName>
    </submittedName>
</protein>
<organism evidence="2 3">
    <name type="scientific">Rattus norvegicus</name>
    <name type="common">Rat</name>
    <dbReference type="NCBI Taxonomy" id="10116"/>
    <lineage>
        <taxon>Eukaryota</taxon>
        <taxon>Metazoa</taxon>
        <taxon>Chordata</taxon>
        <taxon>Craniata</taxon>
        <taxon>Vertebrata</taxon>
        <taxon>Euteleostomi</taxon>
        <taxon>Mammalia</taxon>
        <taxon>Eutheria</taxon>
        <taxon>Euarchontoglires</taxon>
        <taxon>Glires</taxon>
        <taxon>Rodentia</taxon>
        <taxon>Myomorpha</taxon>
        <taxon>Muroidea</taxon>
        <taxon>Muridae</taxon>
        <taxon>Murinae</taxon>
        <taxon>Rattus</taxon>
    </lineage>
</organism>
<gene>
    <name evidence="2" type="ORF">rCG_47641</name>
</gene>
<name>A6I0L7_RAT</name>
<reference evidence="3" key="1">
    <citation type="submission" date="2005-09" db="EMBL/GenBank/DDBJ databases">
        <authorList>
            <person name="Mural R.J."/>
            <person name="Li P.W."/>
            <person name="Adams M.D."/>
            <person name="Amanatides P.G."/>
            <person name="Baden-Tillson H."/>
            <person name="Barnstead M."/>
            <person name="Chin S.H."/>
            <person name="Dew I."/>
            <person name="Evans C.A."/>
            <person name="Ferriera S."/>
            <person name="Flanigan M."/>
            <person name="Fosler C."/>
            <person name="Glodek A."/>
            <person name="Gu Z."/>
            <person name="Holt R.A."/>
            <person name="Jennings D."/>
            <person name="Kraft C.L."/>
            <person name="Lu F."/>
            <person name="Nguyen T."/>
            <person name="Nusskern D.R."/>
            <person name="Pfannkoch C.M."/>
            <person name="Sitter C."/>
            <person name="Sutton G.G."/>
            <person name="Venter J.C."/>
            <person name="Wang Z."/>
            <person name="Woodage T."/>
            <person name="Zheng X.H."/>
            <person name="Zhong F."/>
        </authorList>
    </citation>
    <scope>NUCLEOTIDE SEQUENCE [LARGE SCALE GENOMIC DNA]</scope>
    <source>
        <strain>BN</strain>
        <strain evidence="3">Sprague-Dawley</strain>
    </source>
</reference>
<proteinExistence type="predicted"/>
<sequence>MRLKTKGCQLLEEQKEKRNPTQDSNIHVYCKEEGIKQLNTETSQRDLSKPRDGGYV</sequence>
<evidence type="ECO:0000313" key="3">
    <source>
        <dbReference type="Proteomes" id="UP000234681"/>
    </source>
</evidence>